<protein>
    <submittedName>
        <fullName evidence="4">HDR015Wp</fullName>
    </submittedName>
</protein>
<keyword evidence="5" id="KW-1185">Reference proteome</keyword>
<dbReference type="InterPro" id="IPR051847">
    <property type="entry name" value="RNA_proc/Spliceosome_comp"/>
</dbReference>
<evidence type="ECO:0000313" key="5">
    <source>
        <dbReference type="Proteomes" id="UP000243052"/>
    </source>
</evidence>
<dbReference type="CDD" id="cd12411">
    <property type="entry name" value="RRM_ist3_like"/>
    <property type="match status" value="1"/>
</dbReference>
<evidence type="ECO:0000259" key="3">
    <source>
        <dbReference type="PROSITE" id="PS50102"/>
    </source>
</evidence>
<evidence type="ECO:0000256" key="1">
    <source>
        <dbReference type="ARBA" id="ARBA00022884"/>
    </source>
</evidence>
<feature type="domain" description="RRM" evidence="3">
    <location>
        <begin position="34"/>
        <end position="112"/>
    </location>
</feature>
<evidence type="ECO:0000256" key="2">
    <source>
        <dbReference type="PROSITE-ProRule" id="PRU00176"/>
    </source>
</evidence>
<dbReference type="Pfam" id="PF00076">
    <property type="entry name" value="RRM_1"/>
    <property type="match status" value="1"/>
</dbReference>
<dbReference type="AlphaFoldDB" id="A0A109UZA3"/>
<dbReference type="GO" id="GO:0071011">
    <property type="term" value="C:precatalytic spliceosome"/>
    <property type="evidence" value="ECO:0007669"/>
    <property type="project" value="TreeGrafter"/>
</dbReference>
<dbReference type="PANTHER" id="PTHR45880">
    <property type="entry name" value="RNA-BINDING MOTIF PROTEIN, X-LINKED 2"/>
    <property type="match status" value="1"/>
</dbReference>
<organism evidence="4 5">
    <name type="scientific">Eremothecium sinecaudum</name>
    <dbReference type="NCBI Taxonomy" id="45286"/>
    <lineage>
        <taxon>Eukaryota</taxon>
        <taxon>Fungi</taxon>
        <taxon>Dikarya</taxon>
        <taxon>Ascomycota</taxon>
        <taxon>Saccharomycotina</taxon>
        <taxon>Saccharomycetes</taxon>
        <taxon>Saccharomycetales</taxon>
        <taxon>Saccharomycetaceae</taxon>
        <taxon>Eremothecium</taxon>
    </lineage>
</organism>
<dbReference type="PROSITE" id="PS50102">
    <property type="entry name" value="RRM"/>
    <property type="match status" value="1"/>
</dbReference>
<dbReference type="Proteomes" id="UP000243052">
    <property type="component" value="Chromosome iv"/>
</dbReference>
<dbReference type="GO" id="GO:0005686">
    <property type="term" value="C:U2 snRNP"/>
    <property type="evidence" value="ECO:0007669"/>
    <property type="project" value="TreeGrafter"/>
</dbReference>
<accession>A0A109UZA3</accession>
<dbReference type="GO" id="GO:0000398">
    <property type="term" value="P:mRNA splicing, via spliceosome"/>
    <property type="evidence" value="ECO:0007669"/>
    <property type="project" value="InterPro"/>
</dbReference>
<proteinExistence type="predicted"/>
<dbReference type="Gene3D" id="3.30.70.330">
    <property type="match status" value="1"/>
</dbReference>
<evidence type="ECO:0000313" key="4">
    <source>
        <dbReference type="EMBL" id="AMD20758.1"/>
    </source>
</evidence>
<dbReference type="OrthoDB" id="2573941at2759"/>
<dbReference type="GO" id="GO:0071013">
    <property type="term" value="C:catalytic step 2 spliceosome"/>
    <property type="evidence" value="ECO:0007669"/>
    <property type="project" value="TreeGrafter"/>
</dbReference>
<dbReference type="InterPro" id="IPR000504">
    <property type="entry name" value="RRM_dom"/>
</dbReference>
<dbReference type="GeneID" id="28724019"/>
<sequence>MNQIQSIRKLSERELDHGILTVEASWHYQYKDQGYVYFSGMHFELTEGDILTIFSQFGVPTDIKLVRNRETGESRGFGYLKYEDQRSTVLAVDNLNGAKICGITIKVDHTIYEPRDDDEEYINHVRDELARDIIEPSKVTDVGNSNEFEDPITKIKNK</sequence>
<dbReference type="SMART" id="SM00360">
    <property type="entry name" value="RRM"/>
    <property type="match status" value="1"/>
</dbReference>
<dbReference type="PANTHER" id="PTHR45880:SF1">
    <property type="entry name" value="RNA-BINDING MOTIF PROTEIN, X-LINKED 2"/>
    <property type="match status" value="1"/>
</dbReference>
<dbReference type="InterPro" id="IPR035979">
    <property type="entry name" value="RBD_domain_sf"/>
</dbReference>
<dbReference type="RefSeq" id="XP_017987754.1">
    <property type="nucleotide sequence ID" value="XM_018132265.1"/>
</dbReference>
<dbReference type="STRING" id="45286.A0A109UZA3"/>
<reference evidence="4 5" key="1">
    <citation type="submission" date="2016-01" db="EMBL/GenBank/DDBJ databases">
        <title>Genome sequence of the yeast Holleya sinecauda.</title>
        <authorList>
            <person name="Dietrich F.S."/>
        </authorList>
    </citation>
    <scope>NUCLEOTIDE SEQUENCE [LARGE SCALE GENOMIC DNA]</scope>
    <source>
        <strain evidence="4 5">ATCC 58844</strain>
    </source>
</reference>
<keyword evidence="1 2" id="KW-0694">RNA-binding</keyword>
<name>A0A109UZA3_9SACH</name>
<dbReference type="InterPro" id="IPR045844">
    <property type="entry name" value="RRM_Ist3-like"/>
</dbReference>
<dbReference type="SUPFAM" id="SSF54928">
    <property type="entry name" value="RNA-binding domain, RBD"/>
    <property type="match status" value="1"/>
</dbReference>
<dbReference type="InterPro" id="IPR012677">
    <property type="entry name" value="Nucleotide-bd_a/b_plait_sf"/>
</dbReference>
<dbReference type="EMBL" id="CP014244">
    <property type="protein sequence ID" value="AMD20758.1"/>
    <property type="molecule type" value="Genomic_DNA"/>
</dbReference>
<gene>
    <name evidence="4" type="ORF">AW171_hschr42670</name>
</gene>
<dbReference type="GO" id="GO:0003723">
    <property type="term" value="F:RNA binding"/>
    <property type="evidence" value="ECO:0007669"/>
    <property type="project" value="UniProtKB-UniRule"/>
</dbReference>